<evidence type="ECO:0000256" key="5">
    <source>
        <dbReference type="SAM" id="SignalP"/>
    </source>
</evidence>
<gene>
    <name evidence="7" type="ORF">ACFONC_07135</name>
</gene>
<protein>
    <submittedName>
        <fullName evidence="7">SH3 domain-containing protein</fullName>
    </submittedName>
</protein>
<keyword evidence="5" id="KW-0732">Signal</keyword>
<dbReference type="InterPro" id="IPR027017">
    <property type="entry name" value="P60_peptidase_YkfC"/>
</dbReference>
<comment type="caution">
    <text evidence="7">The sequence shown here is derived from an EMBL/GenBank/DDBJ whole genome shotgun (WGS) entry which is preliminary data.</text>
</comment>
<dbReference type="RefSeq" id="WP_386743011.1">
    <property type="nucleotide sequence ID" value="NZ_JBHRYA010000003.1"/>
</dbReference>
<dbReference type="SUPFAM" id="SSF54001">
    <property type="entry name" value="Cysteine proteinases"/>
    <property type="match status" value="1"/>
</dbReference>
<evidence type="ECO:0000259" key="6">
    <source>
        <dbReference type="PROSITE" id="PS51935"/>
    </source>
</evidence>
<dbReference type="Proteomes" id="UP001595705">
    <property type="component" value="Unassembled WGS sequence"/>
</dbReference>
<evidence type="ECO:0000256" key="4">
    <source>
        <dbReference type="ARBA" id="ARBA00022807"/>
    </source>
</evidence>
<dbReference type="EMBL" id="JBHRYA010000003">
    <property type="protein sequence ID" value="MFC3715919.1"/>
    <property type="molecule type" value="Genomic_DNA"/>
</dbReference>
<accession>A0ABV7XMC1</accession>
<dbReference type="Pfam" id="PF00877">
    <property type="entry name" value="NLPC_P60"/>
    <property type="match status" value="1"/>
</dbReference>
<comment type="similarity">
    <text evidence="1">Belongs to the peptidase C40 family.</text>
</comment>
<sequence length="465" mass="51317">MTKHTLLLAAALGLFAGALAPQADARIAPRPTGVIGVDSNQLTPDYWIDRQRQADRVVLDRGAIALQNRELQQTDPSMHDVEGLPAELDAARVREWIEDLSSRPQRQLYDVQGKPVTGKAIDGYIAALNLKAIPKTQKTRYGLVVHRAALRTFPTTTRVFSSDDDTDIDRFQESALFPGTPVAIVHESGDGEWLFVVSERYAAWIEKQYVAEGSKTQVFGYARKVPYLVVTGAKVRTTFTPDLPAVSDLQLDMGIRVPVLRDWPGTRPVNGQAAYASHVVELPVRNDDGSLRIVPALLPRTADVSADYLPLTRANLIRQAFKFLGERYGWGHSYGTRDCSGFVSEVYRSFGVQLPRNTSAQSVSPALNRLAFDAGDSREKRMDAASELQVGDLVYIPGHVMMVIGHDNGMPYVIHDTNGGSWLGPDGELVRGRLNGVSVTPLTPLRFNASQTYVDRMTNIQRIRP</sequence>
<dbReference type="PANTHER" id="PTHR47053:SF1">
    <property type="entry name" value="MUREIN DD-ENDOPEPTIDASE MEPH-RELATED"/>
    <property type="match status" value="1"/>
</dbReference>
<dbReference type="Pfam" id="PF12913">
    <property type="entry name" value="SH3_6"/>
    <property type="match status" value="1"/>
</dbReference>
<keyword evidence="3" id="KW-0378">Hydrolase</keyword>
<dbReference type="PANTHER" id="PTHR47053">
    <property type="entry name" value="MUREIN DD-ENDOPEPTIDASE MEPH-RELATED"/>
    <property type="match status" value="1"/>
</dbReference>
<feature type="chain" id="PRO_5045180326" evidence="5">
    <location>
        <begin position="26"/>
        <end position="465"/>
    </location>
</feature>
<keyword evidence="2" id="KW-0645">Protease</keyword>
<dbReference type="Gene3D" id="3.90.1720.10">
    <property type="entry name" value="endopeptidase domain like (from Nostoc punctiforme)"/>
    <property type="match status" value="1"/>
</dbReference>
<dbReference type="InterPro" id="IPR000064">
    <property type="entry name" value="NLP_P60_dom"/>
</dbReference>
<proteinExistence type="inferred from homology"/>
<organism evidence="7 8">
    <name type="scientific">Luteimonas soli</name>
    <dbReference type="NCBI Taxonomy" id="1648966"/>
    <lineage>
        <taxon>Bacteria</taxon>
        <taxon>Pseudomonadati</taxon>
        <taxon>Pseudomonadota</taxon>
        <taxon>Gammaproteobacteria</taxon>
        <taxon>Lysobacterales</taxon>
        <taxon>Lysobacteraceae</taxon>
        <taxon>Luteimonas</taxon>
    </lineage>
</organism>
<evidence type="ECO:0000256" key="2">
    <source>
        <dbReference type="ARBA" id="ARBA00022670"/>
    </source>
</evidence>
<feature type="domain" description="NlpC/P60" evidence="6">
    <location>
        <begin position="310"/>
        <end position="464"/>
    </location>
</feature>
<dbReference type="InterPro" id="IPR039439">
    <property type="entry name" value="SH3b1_dom"/>
</dbReference>
<dbReference type="PROSITE" id="PS51935">
    <property type="entry name" value="NLPC_P60"/>
    <property type="match status" value="1"/>
</dbReference>
<evidence type="ECO:0000313" key="7">
    <source>
        <dbReference type="EMBL" id="MFC3715919.1"/>
    </source>
</evidence>
<evidence type="ECO:0000256" key="3">
    <source>
        <dbReference type="ARBA" id="ARBA00022801"/>
    </source>
</evidence>
<dbReference type="InterPro" id="IPR051202">
    <property type="entry name" value="Peptidase_C40"/>
</dbReference>
<keyword evidence="8" id="KW-1185">Reference proteome</keyword>
<evidence type="ECO:0000256" key="1">
    <source>
        <dbReference type="ARBA" id="ARBA00007074"/>
    </source>
</evidence>
<reference evidence="8" key="1">
    <citation type="journal article" date="2019" name="Int. J. Syst. Evol. Microbiol.">
        <title>The Global Catalogue of Microorganisms (GCM) 10K type strain sequencing project: providing services to taxonomists for standard genome sequencing and annotation.</title>
        <authorList>
            <consortium name="The Broad Institute Genomics Platform"/>
            <consortium name="The Broad Institute Genome Sequencing Center for Infectious Disease"/>
            <person name="Wu L."/>
            <person name="Ma J."/>
        </authorList>
    </citation>
    <scope>NUCLEOTIDE SEQUENCE [LARGE SCALE GENOMIC DNA]</scope>
    <source>
        <strain evidence="8">KCTC 42441</strain>
    </source>
</reference>
<feature type="signal peptide" evidence="5">
    <location>
        <begin position="1"/>
        <end position="25"/>
    </location>
</feature>
<name>A0ABV7XMC1_9GAMM</name>
<dbReference type="InterPro" id="IPR038765">
    <property type="entry name" value="Papain-like_cys_pep_sf"/>
</dbReference>
<keyword evidence="4" id="KW-0788">Thiol protease</keyword>
<dbReference type="PIRSF" id="PIRSF019015">
    <property type="entry name" value="P60_peptidase_YkfC"/>
    <property type="match status" value="1"/>
</dbReference>
<evidence type="ECO:0000313" key="8">
    <source>
        <dbReference type="Proteomes" id="UP001595705"/>
    </source>
</evidence>